<evidence type="ECO:0000313" key="3">
    <source>
        <dbReference type="EMBL" id="ABS64255.1"/>
    </source>
</evidence>
<evidence type="ECO:0000256" key="1">
    <source>
        <dbReference type="SAM" id="SignalP"/>
    </source>
</evidence>
<organism evidence="3 4">
    <name type="scientific">Parvibaculum lavamentivorans (strain DS-1 / DSM 13023 / NCIMB 13966)</name>
    <dbReference type="NCBI Taxonomy" id="402881"/>
    <lineage>
        <taxon>Bacteria</taxon>
        <taxon>Pseudomonadati</taxon>
        <taxon>Pseudomonadota</taxon>
        <taxon>Alphaproteobacteria</taxon>
        <taxon>Hyphomicrobiales</taxon>
        <taxon>Parvibaculaceae</taxon>
        <taxon>Parvibaculum</taxon>
    </lineage>
</organism>
<dbReference type="Gene3D" id="2.40.128.520">
    <property type="match status" value="1"/>
</dbReference>
<gene>
    <name evidence="3" type="ordered locus">Plav_2647</name>
</gene>
<evidence type="ECO:0000313" key="4">
    <source>
        <dbReference type="Proteomes" id="UP000006377"/>
    </source>
</evidence>
<proteinExistence type="predicted"/>
<name>A7HWH2_PARL1</name>
<dbReference type="STRING" id="402881.Plav_2647"/>
<keyword evidence="4" id="KW-1185">Reference proteome</keyword>
<dbReference type="PANTHER" id="PTHR36919:SF3">
    <property type="entry name" value="BLL5882 PROTEIN"/>
    <property type="match status" value="1"/>
</dbReference>
<dbReference type="eggNOG" id="COG4731">
    <property type="taxonomic scope" value="Bacteria"/>
</dbReference>
<protein>
    <recommendedName>
        <fullName evidence="2">DUF2147 domain-containing protein</fullName>
    </recommendedName>
</protein>
<sequence>MALRGLTATLLLVAAFAIPAAADTPSPLGKWRTFDPDTGAPKTVVEITDANGALEGKIIELLDDGETVCSQCDGDLKNQPLVGMIILWDVKPKGNEWTGGTILRPANGKTANASATLLDGGQKLEVTGSKGIMSRSQTWERVE</sequence>
<keyword evidence="1" id="KW-0732">Signal</keyword>
<dbReference type="InterPro" id="IPR019223">
    <property type="entry name" value="DUF2147"/>
</dbReference>
<dbReference type="KEGG" id="pla:Plav_2647"/>
<dbReference type="OrthoDB" id="9811671at2"/>
<dbReference type="AlphaFoldDB" id="A7HWH2"/>
<feature type="chain" id="PRO_5002710573" description="DUF2147 domain-containing protein" evidence="1">
    <location>
        <begin position="23"/>
        <end position="143"/>
    </location>
</feature>
<accession>A7HWH2</accession>
<dbReference type="Proteomes" id="UP000006377">
    <property type="component" value="Chromosome"/>
</dbReference>
<dbReference type="EMBL" id="CP000774">
    <property type="protein sequence ID" value="ABS64255.1"/>
    <property type="molecule type" value="Genomic_DNA"/>
</dbReference>
<evidence type="ECO:0000259" key="2">
    <source>
        <dbReference type="Pfam" id="PF09917"/>
    </source>
</evidence>
<dbReference type="PANTHER" id="PTHR36919">
    <property type="entry name" value="BLR1215 PROTEIN"/>
    <property type="match status" value="1"/>
</dbReference>
<dbReference type="RefSeq" id="WP_012111567.1">
    <property type="nucleotide sequence ID" value="NC_009719.1"/>
</dbReference>
<dbReference type="HOGENOM" id="CLU_108869_0_1_5"/>
<reference evidence="3 4" key="1">
    <citation type="journal article" date="2011" name="Stand. Genomic Sci.">
        <title>Complete genome sequence of Parvibaculum lavamentivorans type strain (DS-1(T)).</title>
        <authorList>
            <person name="Schleheck D."/>
            <person name="Weiss M."/>
            <person name="Pitluck S."/>
            <person name="Bruce D."/>
            <person name="Land M.L."/>
            <person name="Han S."/>
            <person name="Saunders E."/>
            <person name="Tapia R."/>
            <person name="Detter C."/>
            <person name="Brettin T."/>
            <person name="Han J."/>
            <person name="Woyke T."/>
            <person name="Goodwin L."/>
            <person name="Pennacchio L."/>
            <person name="Nolan M."/>
            <person name="Cook A.M."/>
            <person name="Kjelleberg S."/>
            <person name="Thomas T."/>
        </authorList>
    </citation>
    <scope>NUCLEOTIDE SEQUENCE [LARGE SCALE GENOMIC DNA]</scope>
    <source>
        <strain evidence="4">DS-1 / DSM 13023 / NCIMB 13966</strain>
    </source>
</reference>
<dbReference type="Pfam" id="PF09917">
    <property type="entry name" value="DUF2147"/>
    <property type="match status" value="1"/>
</dbReference>
<feature type="domain" description="DUF2147" evidence="2">
    <location>
        <begin position="29"/>
        <end position="141"/>
    </location>
</feature>
<feature type="signal peptide" evidence="1">
    <location>
        <begin position="1"/>
        <end position="22"/>
    </location>
</feature>